<dbReference type="InterPro" id="IPR000917">
    <property type="entry name" value="Sulfatase_N"/>
</dbReference>
<dbReference type="CDD" id="cd16146">
    <property type="entry name" value="ARS_like"/>
    <property type="match status" value="1"/>
</dbReference>
<evidence type="ECO:0000256" key="1">
    <source>
        <dbReference type="ARBA" id="ARBA00008779"/>
    </source>
</evidence>
<evidence type="ECO:0000313" key="6">
    <source>
        <dbReference type="EMBL" id="TWT73608.1"/>
    </source>
</evidence>
<dbReference type="PANTHER" id="PTHR42693">
    <property type="entry name" value="ARYLSULFATASE FAMILY MEMBER"/>
    <property type="match status" value="1"/>
</dbReference>
<dbReference type="Gene3D" id="3.40.720.10">
    <property type="entry name" value="Alkaline Phosphatase, subunit A"/>
    <property type="match status" value="1"/>
</dbReference>
<sequence>MKSLGVVLLGAAAVVSCCGRVGCSAEPRRPNIIVLITDDQGWGDLSCHGNPVLETPHLDAMASRGATFSRFYVSPVCSPTRASLMTGRYNHRTGVIDTFKGGSMMRPDEVTLAEALKQAGYSTAIFGKWHLGDCYPMRAQDQGFDRAVVFRGGGLGQPSEPPANERRYTNPILYYDGQERQADGYCTDVYFDEAMRFIEQQAENPEPFFAYIATNTPHSPYHDVPDELYQKYKARDLSPVLLGNEKTADTVARVYAMVENIDQNVGRLVSFLDKRDLTNDTLVLYLCDNGPNTPRYAGHRRGMKTDVHDGGIASPLFVNWPGRVAPGTEVDALSAHIDLMPTLLEAASADKPAGVEFDGRSLLPLLEGADVAWPDRKLFIQAHRGLDPLRGHHMTAFDKRWKLVRSSGFQRHTPAPGVGYELYDLRADPTESKNLLKQSPSHARDLRAAYDEWFNEVSKAYAGDYTPPRIVIGAEQEPETVLTWQDWQTTGDNWGTQGYWLLTAPRPAAFRVRVLLESASAGTAELTIGDATHTLPVENAEQEILFPSVEIPAGDASLQFRLVSDGQEVAPYQVYLSKLETASTPQ</sequence>
<dbReference type="FunFam" id="3.40.720.10:FF:000070">
    <property type="entry name" value="Arylsulfatase A"/>
    <property type="match status" value="1"/>
</dbReference>
<dbReference type="PROSITE" id="PS00523">
    <property type="entry name" value="SULFATASE_1"/>
    <property type="match status" value="1"/>
</dbReference>
<dbReference type="GO" id="GO:0046872">
    <property type="term" value="F:metal ion binding"/>
    <property type="evidence" value="ECO:0007669"/>
    <property type="project" value="UniProtKB-KW"/>
</dbReference>
<dbReference type="InterPro" id="IPR017850">
    <property type="entry name" value="Alkaline_phosphatase_core_sf"/>
</dbReference>
<dbReference type="SUPFAM" id="SSF53649">
    <property type="entry name" value="Alkaline phosphatase-like"/>
    <property type="match status" value="1"/>
</dbReference>
<name>A0A5C5YF25_9BACT</name>
<dbReference type="InterPro" id="IPR050738">
    <property type="entry name" value="Sulfatase"/>
</dbReference>
<keyword evidence="2" id="KW-0479">Metal-binding</keyword>
<protein>
    <submittedName>
        <fullName evidence="6">Arylsulfatase</fullName>
        <ecNumber evidence="6">3.1.6.1</ecNumber>
    </submittedName>
</protein>
<evidence type="ECO:0000313" key="7">
    <source>
        <dbReference type="Proteomes" id="UP000318478"/>
    </source>
</evidence>
<dbReference type="Pfam" id="PF00884">
    <property type="entry name" value="Sulfatase"/>
    <property type="match status" value="1"/>
</dbReference>
<gene>
    <name evidence="6" type="primary">atsA_24</name>
    <name evidence="6" type="ORF">Pla123a_39450</name>
</gene>
<evidence type="ECO:0000256" key="4">
    <source>
        <dbReference type="ARBA" id="ARBA00022837"/>
    </source>
</evidence>
<keyword evidence="4" id="KW-0106">Calcium</keyword>
<proteinExistence type="inferred from homology"/>
<keyword evidence="3 6" id="KW-0378">Hydrolase</keyword>
<dbReference type="EMBL" id="SJPO01000010">
    <property type="protein sequence ID" value="TWT73608.1"/>
    <property type="molecule type" value="Genomic_DNA"/>
</dbReference>
<comment type="caution">
    <text evidence="6">The sequence shown here is derived from an EMBL/GenBank/DDBJ whole genome shotgun (WGS) entry which is preliminary data.</text>
</comment>
<comment type="similarity">
    <text evidence="1">Belongs to the sulfatase family.</text>
</comment>
<dbReference type="OrthoDB" id="9783154at2"/>
<dbReference type="GO" id="GO:0004065">
    <property type="term" value="F:arylsulfatase activity"/>
    <property type="evidence" value="ECO:0007669"/>
    <property type="project" value="UniProtKB-EC"/>
</dbReference>
<accession>A0A5C5YF25</accession>
<dbReference type="InterPro" id="IPR024607">
    <property type="entry name" value="Sulfatase_CS"/>
</dbReference>
<dbReference type="EC" id="3.1.6.1" evidence="6"/>
<keyword evidence="7" id="KW-1185">Reference proteome</keyword>
<reference evidence="6 7" key="1">
    <citation type="submission" date="2019-02" db="EMBL/GenBank/DDBJ databases">
        <title>Deep-cultivation of Planctomycetes and their phenomic and genomic characterization uncovers novel biology.</title>
        <authorList>
            <person name="Wiegand S."/>
            <person name="Jogler M."/>
            <person name="Boedeker C."/>
            <person name="Pinto D."/>
            <person name="Vollmers J."/>
            <person name="Rivas-Marin E."/>
            <person name="Kohn T."/>
            <person name="Peeters S.H."/>
            <person name="Heuer A."/>
            <person name="Rast P."/>
            <person name="Oberbeckmann S."/>
            <person name="Bunk B."/>
            <person name="Jeske O."/>
            <person name="Meyerdierks A."/>
            <person name="Storesund J.E."/>
            <person name="Kallscheuer N."/>
            <person name="Luecker S."/>
            <person name="Lage O.M."/>
            <person name="Pohl T."/>
            <person name="Merkel B.J."/>
            <person name="Hornburger P."/>
            <person name="Mueller R.-W."/>
            <person name="Bruemmer F."/>
            <person name="Labrenz M."/>
            <person name="Spormann A.M."/>
            <person name="Op Den Camp H."/>
            <person name="Overmann J."/>
            <person name="Amann R."/>
            <person name="Jetten M.S.M."/>
            <person name="Mascher T."/>
            <person name="Medema M.H."/>
            <person name="Devos D.P."/>
            <person name="Kaster A.-K."/>
            <person name="Ovreas L."/>
            <person name="Rohde M."/>
            <person name="Galperin M.Y."/>
            <person name="Jogler C."/>
        </authorList>
    </citation>
    <scope>NUCLEOTIDE SEQUENCE [LARGE SCALE GENOMIC DNA]</scope>
    <source>
        <strain evidence="6 7">Pla123a</strain>
    </source>
</reference>
<feature type="domain" description="Sulfatase N-terminal" evidence="5">
    <location>
        <begin position="30"/>
        <end position="347"/>
    </location>
</feature>
<evidence type="ECO:0000259" key="5">
    <source>
        <dbReference type="Pfam" id="PF00884"/>
    </source>
</evidence>
<dbReference type="PANTHER" id="PTHR42693:SF53">
    <property type="entry name" value="ENDO-4-O-SULFATASE"/>
    <property type="match status" value="1"/>
</dbReference>
<dbReference type="AlphaFoldDB" id="A0A5C5YF25"/>
<dbReference type="RefSeq" id="WP_146590090.1">
    <property type="nucleotide sequence ID" value="NZ_SJPO01000010.1"/>
</dbReference>
<evidence type="ECO:0000256" key="3">
    <source>
        <dbReference type="ARBA" id="ARBA00022801"/>
    </source>
</evidence>
<dbReference type="Proteomes" id="UP000318478">
    <property type="component" value="Unassembled WGS sequence"/>
</dbReference>
<dbReference type="PROSITE" id="PS51257">
    <property type="entry name" value="PROKAR_LIPOPROTEIN"/>
    <property type="match status" value="1"/>
</dbReference>
<dbReference type="Gene3D" id="3.30.1120.10">
    <property type="match status" value="1"/>
</dbReference>
<evidence type="ECO:0000256" key="2">
    <source>
        <dbReference type="ARBA" id="ARBA00022723"/>
    </source>
</evidence>
<organism evidence="6 7">
    <name type="scientific">Posidoniimonas polymericola</name>
    <dbReference type="NCBI Taxonomy" id="2528002"/>
    <lineage>
        <taxon>Bacteria</taxon>
        <taxon>Pseudomonadati</taxon>
        <taxon>Planctomycetota</taxon>
        <taxon>Planctomycetia</taxon>
        <taxon>Pirellulales</taxon>
        <taxon>Lacipirellulaceae</taxon>
        <taxon>Posidoniimonas</taxon>
    </lineage>
</organism>